<dbReference type="PRINTS" id="PR00035">
    <property type="entry name" value="HTHGNTR"/>
</dbReference>
<dbReference type="Pfam" id="PF00392">
    <property type="entry name" value="GntR"/>
    <property type="match status" value="1"/>
</dbReference>
<sequence>MFRKAKQNRIFQDVVDQIQDAIVEGRLKAGDQLPAERKLQEEFNVSRGTLREALRVLEQKGLIEIRTGVAGGSVIKGVSTEQVSESLALLIRYQKVPLSKLAEFREGVEGIVAGLAAERATEGDIGRLRDLLERAGQHLDQGEPFWDAFVRTDEELHLALAEVTANPLFITVLTTVYHNIHTYYESYLPMEESVLRENYQDLRDIVAAVGEREAARATELARGHVRRFNERMEQRGAA</sequence>
<evidence type="ECO:0000259" key="4">
    <source>
        <dbReference type="PROSITE" id="PS50949"/>
    </source>
</evidence>
<name>A0A0B5BJG9_9BACT</name>
<evidence type="ECO:0000313" key="5">
    <source>
        <dbReference type="EMBL" id="AJE04645.1"/>
    </source>
</evidence>
<dbReference type="PROSITE" id="PS50949">
    <property type="entry name" value="HTH_GNTR"/>
    <property type="match status" value="1"/>
</dbReference>
<evidence type="ECO:0000256" key="2">
    <source>
        <dbReference type="ARBA" id="ARBA00023125"/>
    </source>
</evidence>
<dbReference type="PANTHER" id="PTHR43537:SF49">
    <property type="entry name" value="TRANSCRIPTIONAL REGULATORY PROTEIN"/>
    <property type="match status" value="1"/>
</dbReference>
<dbReference type="Gene3D" id="1.10.10.10">
    <property type="entry name" value="Winged helix-like DNA-binding domain superfamily/Winged helix DNA-binding domain"/>
    <property type="match status" value="1"/>
</dbReference>
<dbReference type="GO" id="GO:0003677">
    <property type="term" value="F:DNA binding"/>
    <property type="evidence" value="ECO:0007669"/>
    <property type="project" value="UniProtKB-KW"/>
</dbReference>
<dbReference type="SUPFAM" id="SSF48008">
    <property type="entry name" value="GntR ligand-binding domain-like"/>
    <property type="match status" value="1"/>
</dbReference>
<dbReference type="PANTHER" id="PTHR43537">
    <property type="entry name" value="TRANSCRIPTIONAL REGULATOR, GNTR FAMILY"/>
    <property type="match status" value="1"/>
</dbReference>
<organism evidence="5 6">
    <name type="scientific">Geobacter pickeringii</name>
    <dbReference type="NCBI Taxonomy" id="345632"/>
    <lineage>
        <taxon>Bacteria</taxon>
        <taxon>Pseudomonadati</taxon>
        <taxon>Thermodesulfobacteriota</taxon>
        <taxon>Desulfuromonadia</taxon>
        <taxon>Geobacterales</taxon>
        <taxon>Geobacteraceae</taxon>
        <taxon>Geobacter</taxon>
    </lineage>
</organism>
<evidence type="ECO:0000256" key="1">
    <source>
        <dbReference type="ARBA" id="ARBA00023015"/>
    </source>
</evidence>
<protein>
    <submittedName>
        <fullName evidence="5">GntR family transcriptional regulator</fullName>
    </submittedName>
</protein>
<dbReference type="InterPro" id="IPR011711">
    <property type="entry name" value="GntR_C"/>
</dbReference>
<feature type="domain" description="HTH gntR-type" evidence="4">
    <location>
        <begin position="8"/>
        <end position="78"/>
    </location>
</feature>
<dbReference type="STRING" id="345632.GPICK_15840"/>
<evidence type="ECO:0000313" key="6">
    <source>
        <dbReference type="Proteomes" id="UP000057609"/>
    </source>
</evidence>
<keyword evidence="3" id="KW-0804">Transcription</keyword>
<reference evidence="5 6" key="1">
    <citation type="journal article" date="2015" name="Genome Announc.">
        <title>Complete Genome of Geobacter pickeringii G13T, a Metal-Reducing Isolate from Sedimentary Kaolin Deposits.</title>
        <authorList>
            <person name="Badalamenti J.P."/>
            <person name="Bond D.R."/>
        </authorList>
    </citation>
    <scope>NUCLEOTIDE SEQUENCE [LARGE SCALE GENOMIC DNA]</scope>
    <source>
        <strain evidence="5 6">G13</strain>
    </source>
</reference>
<dbReference type="GO" id="GO:0003700">
    <property type="term" value="F:DNA-binding transcription factor activity"/>
    <property type="evidence" value="ECO:0007669"/>
    <property type="project" value="InterPro"/>
</dbReference>
<accession>A0A0B5BJG9</accession>
<evidence type="ECO:0000256" key="3">
    <source>
        <dbReference type="ARBA" id="ARBA00023163"/>
    </source>
</evidence>
<dbReference type="Gene3D" id="1.20.120.530">
    <property type="entry name" value="GntR ligand-binding domain-like"/>
    <property type="match status" value="1"/>
</dbReference>
<dbReference type="SMART" id="SM00345">
    <property type="entry name" value="HTH_GNTR"/>
    <property type="match status" value="1"/>
</dbReference>
<dbReference type="OrthoDB" id="5450856at2"/>
<dbReference type="InterPro" id="IPR008920">
    <property type="entry name" value="TF_FadR/GntR_C"/>
</dbReference>
<dbReference type="SMART" id="SM00895">
    <property type="entry name" value="FCD"/>
    <property type="match status" value="1"/>
</dbReference>
<keyword evidence="2" id="KW-0238">DNA-binding</keyword>
<dbReference type="SUPFAM" id="SSF46785">
    <property type="entry name" value="Winged helix' DNA-binding domain"/>
    <property type="match status" value="1"/>
</dbReference>
<dbReference type="HOGENOM" id="CLU_017584_9_0_7"/>
<gene>
    <name evidence="5" type="ORF">GPICK_15840</name>
</gene>
<dbReference type="EMBL" id="CP009788">
    <property type="protein sequence ID" value="AJE04645.1"/>
    <property type="molecule type" value="Genomic_DNA"/>
</dbReference>
<keyword evidence="6" id="KW-1185">Reference proteome</keyword>
<dbReference type="AlphaFoldDB" id="A0A0B5BJG9"/>
<dbReference type="CDD" id="cd07377">
    <property type="entry name" value="WHTH_GntR"/>
    <property type="match status" value="1"/>
</dbReference>
<dbReference type="InterPro" id="IPR000524">
    <property type="entry name" value="Tscrpt_reg_HTH_GntR"/>
</dbReference>
<dbReference type="Pfam" id="PF07729">
    <property type="entry name" value="FCD"/>
    <property type="match status" value="1"/>
</dbReference>
<dbReference type="InterPro" id="IPR036390">
    <property type="entry name" value="WH_DNA-bd_sf"/>
</dbReference>
<dbReference type="KEGG" id="gpi:GPICK_15840"/>
<proteinExistence type="predicted"/>
<dbReference type="InterPro" id="IPR036388">
    <property type="entry name" value="WH-like_DNA-bd_sf"/>
</dbReference>
<dbReference type="Proteomes" id="UP000057609">
    <property type="component" value="Chromosome"/>
</dbReference>
<keyword evidence="1" id="KW-0805">Transcription regulation</keyword>